<dbReference type="OrthoDB" id="760475at2"/>
<gene>
    <name evidence="1" type="ORF">CHU92_01650</name>
</gene>
<evidence type="ECO:0000313" key="1">
    <source>
        <dbReference type="EMBL" id="OYQ46093.1"/>
    </source>
</evidence>
<dbReference type="AlphaFoldDB" id="A0A255ZX73"/>
<name>A0A255ZX73_9FLAO</name>
<dbReference type="InterPro" id="IPR032710">
    <property type="entry name" value="NTF2-like_dom_sf"/>
</dbReference>
<proteinExistence type="predicted"/>
<comment type="caution">
    <text evidence="1">The sequence shown here is derived from an EMBL/GenBank/DDBJ whole genome shotgun (WGS) entry which is preliminary data.</text>
</comment>
<dbReference type="SUPFAM" id="SSF54427">
    <property type="entry name" value="NTF2-like"/>
    <property type="match status" value="1"/>
</dbReference>
<dbReference type="EMBL" id="NOXV01000125">
    <property type="protein sequence ID" value="OYQ46093.1"/>
    <property type="molecule type" value="Genomic_DNA"/>
</dbReference>
<dbReference type="Gene3D" id="3.10.450.50">
    <property type="match status" value="1"/>
</dbReference>
<protein>
    <recommendedName>
        <fullName evidence="3">DUF4440 domain-containing protein</fullName>
    </recommendedName>
</protein>
<accession>A0A255ZX73</accession>
<sequence>MKTKITILVTFLIVNFLNAQKNNFSKNIVGLWKISEKSTEVYFFDLVENYKKSDAALVAQLESQKQSLITSFIPEIRYQFDEDFSLNIITPQGSQKGTWQISSDQKELSLAFIRTTKYKIEILTSSVFSITTEFGKTISFEKVKEEKSKSNIDKELNDIDLTASKKEIQILIDDFKNAIKSKDSIALTNLFYNKKVVWISVAHDKSFEYGKRLDPNAKEIEQSGAYELLNDPQLKDIGLEEKFYNVNIFTDGKLATVVFDYKFIMGSTTTNWGAESWQLVKTDNTWKIYSLIYTYNFLNIKPLPDNMKE</sequence>
<organism evidence="1 2">
    <name type="scientific">Flavobacterium cyanobacteriorum</name>
    <dbReference type="NCBI Taxonomy" id="2022802"/>
    <lineage>
        <taxon>Bacteria</taxon>
        <taxon>Pseudomonadati</taxon>
        <taxon>Bacteroidota</taxon>
        <taxon>Flavobacteriia</taxon>
        <taxon>Flavobacteriales</taxon>
        <taxon>Flavobacteriaceae</taxon>
        <taxon>Flavobacterium</taxon>
    </lineage>
</organism>
<evidence type="ECO:0000313" key="2">
    <source>
        <dbReference type="Proteomes" id="UP000216605"/>
    </source>
</evidence>
<dbReference type="RefSeq" id="WP_094411952.1">
    <property type="nucleotide sequence ID" value="NZ_NOXV01000125.1"/>
</dbReference>
<dbReference type="Proteomes" id="UP000216605">
    <property type="component" value="Unassembled WGS sequence"/>
</dbReference>
<reference evidence="1 2" key="1">
    <citation type="submission" date="2017-07" db="EMBL/GenBank/DDBJ databases">
        <title>Flavobacterium cyanobacteriorum sp. nov., isolated from cyanobacterial aggregates in a eutrophic lake.</title>
        <authorList>
            <person name="Cai H."/>
        </authorList>
    </citation>
    <scope>NUCLEOTIDE SEQUENCE [LARGE SCALE GENOMIC DNA]</scope>
    <source>
        <strain evidence="1 2">TH021</strain>
    </source>
</reference>
<evidence type="ECO:0008006" key="3">
    <source>
        <dbReference type="Google" id="ProtNLM"/>
    </source>
</evidence>
<keyword evidence="2" id="KW-1185">Reference proteome</keyword>